<dbReference type="InterPro" id="IPR032616">
    <property type="entry name" value="DUF4886"/>
</dbReference>
<name>A0A449BIA3_9MOLU</name>
<evidence type="ECO:0000256" key="2">
    <source>
        <dbReference type="SAM" id="SignalP"/>
    </source>
</evidence>
<sequence length="457" mass="51765">MKKLAIFIVLLFGLMLTACTNQKDDTPLDPNPGDVDPGDNEPGDKDPDDNDDEPNEELPVDTPKDFSKSIKILAIGNSFSDDALEYFWEIATDYGIEEVVIGILYKAGARLEQHWNSITTNTADYVYRKKTTGTWVNRNNSSIEYGIKDEDWDIITLQQSSGYSGLEASYQPYLNNMVNYVKQNATHDDYEIYWHLTWSYQGNYSATNAFEWYDKDQMKMYKGILESVKKHVMTHEDIKLVIPAGTTIQNARTSYLGDTLTRDGYHLTYDVGRFGVALTWFNKITGFPLEAINYTPAGVSQIDKLMLIDAAYKAIRTPFRVTESDYKERVPSLNDFNKLNVNYDLGYWSELSDTLVKNDSIAKYFVSSTTKVAKAELPVGSMIAVKGNYKFKLTFFKADGTKVITDFNYVTDVVVTEDFWKDYTHVAISVAASDGIINLTDKLAETSSNIGFYIPKK</sequence>
<reference evidence="4 5" key="1">
    <citation type="submission" date="2019-01" db="EMBL/GenBank/DDBJ databases">
        <authorList>
            <consortium name="Pathogen Informatics"/>
        </authorList>
    </citation>
    <scope>NUCLEOTIDE SEQUENCE [LARGE SCALE GENOMIC DNA]</scope>
    <source>
        <strain evidence="4 5">NCTC10172</strain>
    </source>
</reference>
<feature type="domain" description="DUF4886" evidence="3">
    <location>
        <begin position="71"/>
        <end position="314"/>
    </location>
</feature>
<accession>A0A449BIA3</accession>
<dbReference type="InterPro" id="IPR036514">
    <property type="entry name" value="SGNH_hydro_sf"/>
</dbReference>
<proteinExistence type="predicted"/>
<dbReference type="Proteomes" id="UP000290909">
    <property type="component" value="Chromosome"/>
</dbReference>
<feature type="chain" id="PRO_5019456910" description="DUF4886 domain-containing protein" evidence="2">
    <location>
        <begin position="24"/>
        <end position="457"/>
    </location>
</feature>
<dbReference type="STRING" id="1408416.GCA_000702765_00748"/>
<evidence type="ECO:0000256" key="1">
    <source>
        <dbReference type="SAM" id="MobiDB-lite"/>
    </source>
</evidence>
<evidence type="ECO:0000259" key="3">
    <source>
        <dbReference type="Pfam" id="PF16227"/>
    </source>
</evidence>
<keyword evidence="2" id="KW-0732">Signal</keyword>
<organism evidence="4 5">
    <name type="scientific">Acholeplasma hippikon</name>
    <dbReference type="NCBI Taxonomy" id="264636"/>
    <lineage>
        <taxon>Bacteria</taxon>
        <taxon>Bacillati</taxon>
        <taxon>Mycoplasmatota</taxon>
        <taxon>Mollicutes</taxon>
        <taxon>Acholeplasmatales</taxon>
        <taxon>Acholeplasmataceae</taxon>
        <taxon>Acholeplasma</taxon>
    </lineage>
</organism>
<dbReference type="KEGG" id="ahk:NCTC10172_00193"/>
<feature type="region of interest" description="Disordered" evidence="1">
    <location>
        <begin position="22"/>
        <end position="63"/>
    </location>
</feature>
<feature type="compositionally biased region" description="Acidic residues" evidence="1">
    <location>
        <begin position="36"/>
        <end position="59"/>
    </location>
</feature>
<dbReference type="EMBL" id="LR215050">
    <property type="protein sequence ID" value="VEU82186.1"/>
    <property type="molecule type" value="Genomic_DNA"/>
</dbReference>
<dbReference type="PROSITE" id="PS51257">
    <property type="entry name" value="PROKAR_LIPOPROTEIN"/>
    <property type="match status" value="1"/>
</dbReference>
<feature type="signal peptide" evidence="2">
    <location>
        <begin position="1"/>
        <end position="23"/>
    </location>
</feature>
<dbReference type="AlphaFoldDB" id="A0A449BIA3"/>
<dbReference type="Pfam" id="PF16227">
    <property type="entry name" value="DUF4886"/>
    <property type="match status" value="1"/>
</dbReference>
<keyword evidence="5" id="KW-1185">Reference proteome</keyword>
<evidence type="ECO:0000313" key="5">
    <source>
        <dbReference type="Proteomes" id="UP000290909"/>
    </source>
</evidence>
<gene>
    <name evidence="4" type="ORF">NCTC10172_00193</name>
</gene>
<evidence type="ECO:0000313" key="4">
    <source>
        <dbReference type="EMBL" id="VEU82186.1"/>
    </source>
</evidence>
<dbReference type="RefSeq" id="WP_051659002.1">
    <property type="nucleotide sequence ID" value="NZ_LR215050.1"/>
</dbReference>
<dbReference type="Gene3D" id="3.40.50.1110">
    <property type="entry name" value="SGNH hydrolase"/>
    <property type="match status" value="1"/>
</dbReference>
<protein>
    <recommendedName>
        <fullName evidence="3">DUF4886 domain-containing protein</fullName>
    </recommendedName>
</protein>